<accession>A0A418YDM1</accession>
<proteinExistence type="predicted"/>
<dbReference type="PANTHER" id="PTHR38834">
    <property type="entry name" value="PERIPLASMIC SUBSTRATE BINDING PROTEIN FAMILY 3"/>
    <property type="match status" value="1"/>
</dbReference>
<keyword evidence="1" id="KW-0732">Signal</keyword>
<evidence type="ECO:0000256" key="1">
    <source>
        <dbReference type="SAM" id="SignalP"/>
    </source>
</evidence>
<protein>
    <submittedName>
        <fullName evidence="2">Uncharacterized protein</fullName>
    </submittedName>
</protein>
<feature type="chain" id="PRO_5019343338" evidence="1">
    <location>
        <begin position="21"/>
        <end position="251"/>
    </location>
</feature>
<organism evidence="2 3">
    <name type="scientific">Motilimonas pumila</name>
    <dbReference type="NCBI Taxonomy" id="2303987"/>
    <lineage>
        <taxon>Bacteria</taxon>
        <taxon>Pseudomonadati</taxon>
        <taxon>Pseudomonadota</taxon>
        <taxon>Gammaproteobacteria</taxon>
        <taxon>Alteromonadales</taxon>
        <taxon>Alteromonadales genera incertae sedis</taxon>
        <taxon>Motilimonas</taxon>
    </lineage>
</organism>
<dbReference type="RefSeq" id="WP_119911030.1">
    <property type="nucleotide sequence ID" value="NZ_QZCH01000015.1"/>
</dbReference>
<dbReference type="OrthoDB" id="8587856at2"/>
<name>A0A418YDM1_9GAMM</name>
<reference evidence="2 3" key="1">
    <citation type="submission" date="2018-09" db="EMBL/GenBank/DDBJ databases">
        <authorList>
            <person name="Wang F."/>
        </authorList>
    </citation>
    <scope>NUCLEOTIDE SEQUENCE [LARGE SCALE GENOMIC DNA]</scope>
    <source>
        <strain evidence="2 3">PLHSC7-2</strain>
    </source>
</reference>
<keyword evidence="3" id="KW-1185">Reference proteome</keyword>
<comment type="caution">
    <text evidence="2">The sequence shown here is derived from an EMBL/GenBank/DDBJ whole genome shotgun (WGS) entry which is preliminary data.</text>
</comment>
<dbReference type="Proteomes" id="UP000283255">
    <property type="component" value="Unassembled WGS sequence"/>
</dbReference>
<dbReference type="SUPFAM" id="SSF53850">
    <property type="entry name" value="Periplasmic binding protein-like II"/>
    <property type="match status" value="1"/>
</dbReference>
<dbReference type="PANTHER" id="PTHR38834:SF3">
    <property type="entry name" value="SOLUTE-BINDING PROTEIN FAMILY 3_N-TERMINAL DOMAIN-CONTAINING PROTEIN"/>
    <property type="match status" value="1"/>
</dbReference>
<gene>
    <name evidence="2" type="ORF">D1Z90_12100</name>
</gene>
<dbReference type="EMBL" id="QZCH01000015">
    <property type="protein sequence ID" value="RJG42604.1"/>
    <property type="molecule type" value="Genomic_DNA"/>
</dbReference>
<sequence length="251" mass="28762">MIFRLHTGLLALLISASSFAQTQLYTESFAPFSYQQDGVIKGKAVAIVRRMADEIQEPYQIKLWPWIRAYTKVKNTANTGLFLVAKTPAREKLFKWVGPIIEDHIYLCQRATASPLPYMRLDQLSKRANIAITRGFPEQEILQRHGFNNLKLTKNPLHALQLLHRGHADYVSCTPYTLPQLLKAASLPAESFQYTSMKVYQAELYLAFNQQTPDAHVEKWQHAMLKLQREGKLTSLTPDYIHLETPLENGH</sequence>
<dbReference type="Gene3D" id="3.40.190.10">
    <property type="entry name" value="Periplasmic binding protein-like II"/>
    <property type="match status" value="2"/>
</dbReference>
<evidence type="ECO:0000313" key="3">
    <source>
        <dbReference type="Proteomes" id="UP000283255"/>
    </source>
</evidence>
<dbReference type="AlphaFoldDB" id="A0A418YDM1"/>
<reference evidence="2 3" key="2">
    <citation type="submission" date="2019-01" db="EMBL/GenBank/DDBJ databases">
        <title>Motilimonas pumilus sp. nov., isolated from the gut of sea cucumber (Apostichopus japonicus).</title>
        <authorList>
            <person name="Wang F.-Q."/>
            <person name="Ren L.-H."/>
            <person name="Lin Y.-W."/>
            <person name="Sun G.-H."/>
            <person name="Du Z.-J."/>
            <person name="Zhao J.-X."/>
            <person name="Liu X.-J."/>
            <person name="Liu L.-J."/>
        </authorList>
    </citation>
    <scope>NUCLEOTIDE SEQUENCE [LARGE SCALE GENOMIC DNA]</scope>
    <source>
        <strain evidence="2 3">PLHSC7-2</strain>
    </source>
</reference>
<feature type="signal peptide" evidence="1">
    <location>
        <begin position="1"/>
        <end position="20"/>
    </location>
</feature>
<evidence type="ECO:0000313" key="2">
    <source>
        <dbReference type="EMBL" id="RJG42604.1"/>
    </source>
</evidence>